<dbReference type="EMBL" id="JAMOIL010000049">
    <property type="protein sequence ID" value="MCM0622785.1"/>
    <property type="molecule type" value="Genomic_DNA"/>
</dbReference>
<dbReference type="Proteomes" id="UP001139485">
    <property type="component" value="Unassembled WGS sequence"/>
</dbReference>
<organism evidence="3 4">
    <name type="scientific">Nocardioides bruguierae</name>
    <dbReference type="NCBI Taxonomy" id="2945102"/>
    <lineage>
        <taxon>Bacteria</taxon>
        <taxon>Bacillati</taxon>
        <taxon>Actinomycetota</taxon>
        <taxon>Actinomycetes</taxon>
        <taxon>Propionibacteriales</taxon>
        <taxon>Nocardioidaceae</taxon>
        <taxon>Nocardioides</taxon>
    </lineage>
</organism>
<evidence type="ECO:0000313" key="3">
    <source>
        <dbReference type="EMBL" id="MCM0622785.1"/>
    </source>
</evidence>
<dbReference type="RefSeq" id="WP_250051052.1">
    <property type="nucleotide sequence ID" value="NZ_JAMJPH010000001.1"/>
</dbReference>
<comment type="caution">
    <text evidence="3">The sequence shown here is derived from an EMBL/GenBank/DDBJ whole genome shotgun (WGS) entry which is preliminary data.</text>
</comment>
<dbReference type="Pfam" id="PF14145">
    <property type="entry name" value="YrhK"/>
    <property type="match status" value="1"/>
</dbReference>
<keyword evidence="4" id="KW-1185">Reference proteome</keyword>
<evidence type="ECO:0000259" key="2">
    <source>
        <dbReference type="Pfam" id="PF14145"/>
    </source>
</evidence>
<keyword evidence="1" id="KW-1133">Transmembrane helix</keyword>
<keyword evidence="1" id="KW-0472">Membrane</keyword>
<dbReference type="AlphaFoldDB" id="A0A9X2DB87"/>
<accession>A0A9X2DB87</accession>
<feature type="transmembrane region" description="Helical" evidence="1">
    <location>
        <begin position="50"/>
        <end position="69"/>
    </location>
</feature>
<protein>
    <submittedName>
        <fullName evidence="3">YrhK family protein</fullName>
    </submittedName>
</protein>
<feature type="domain" description="YrhK" evidence="2">
    <location>
        <begin position="19"/>
        <end position="74"/>
    </location>
</feature>
<dbReference type="InterPro" id="IPR025424">
    <property type="entry name" value="YrhK_domain"/>
</dbReference>
<proteinExistence type="predicted"/>
<feature type="transmembrane region" description="Helical" evidence="1">
    <location>
        <begin position="27"/>
        <end position="44"/>
    </location>
</feature>
<evidence type="ECO:0000313" key="4">
    <source>
        <dbReference type="Proteomes" id="UP001139485"/>
    </source>
</evidence>
<name>A0A9X2DB87_9ACTN</name>
<gene>
    <name evidence="3" type="ORF">M8330_21065</name>
</gene>
<evidence type="ECO:0000256" key="1">
    <source>
        <dbReference type="SAM" id="Phobius"/>
    </source>
</evidence>
<sequence length="97" mass="10857">MPDLDLDLPGTDRELVLRHRYETLSTINDLLIAVWFIIGSVLFLREATTLAGTWLFIVGSVQLAVRPALRLSRRVHLTRHRARHGGAAADHASADDF</sequence>
<reference evidence="3" key="1">
    <citation type="submission" date="2022-05" db="EMBL/GenBank/DDBJ databases">
        <authorList>
            <person name="Tuo L."/>
        </authorList>
    </citation>
    <scope>NUCLEOTIDE SEQUENCE</scope>
    <source>
        <strain evidence="3">BSK12Z-4</strain>
    </source>
</reference>
<keyword evidence="1" id="KW-0812">Transmembrane</keyword>